<organism evidence="1 2">
    <name type="scientific">Dendrobium nobile</name>
    <name type="common">Orchid</name>
    <dbReference type="NCBI Taxonomy" id="94219"/>
    <lineage>
        <taxon>Eukaryota</taxon>
        <taxon>Viridiplantae</taxon>
        <taxon>Streptophyta</taxon>
        <taxon>Embryophyta</taxon>
        <taxon>Tracheophyta</taxon>
        <taxon>Spermatophyta</taxon>
        <taxon>Magnoliopsida</taxon>
        <taxon>Liliopsida</taxon>
        <taxon>Asparagales</taxon>
        <taxon>Orchidaceae</taxon>
        <taxon>Epidendroideae</taxon>
        <taxon>Malaxideae</taxon>
        <taxon>Dendrobiinae</taxon>
        <taxon>Dendrobium</taxon>
    </lineage>
</organism>
<proteinExistence type="predicted"/>
<comment type="caution">
    <text evidence="1">The sequence shown here is derived from an EMBL/GenBank/DDBJ whole genome shotgun (WGS) entry which is preliminary data.</text>
</comment>
<keyword evidence="2" id="KW-1185">Reference proteome</keyword>
<protein>
    <submittedName>
        <fullName evidence="1">Uncharacterized protein</fullName>
    </submittedName>
</protein>
<gene>
    <name evidence="1" type="ORF">KFK09_000685</name>
</gene>
<dbReference type="EMBL" id="JAGYWB010000001">
    <property type="protein sequence ID" value="KAI0531133.1"/>
    <property type="molecule type" value="Genomic_DNA"/>
</dbReference>
<dbReference type="AlphaFoldDB" id="A0A8T3CFG7"/>
<dbReference type="Proteomes" id="UP000829196">
    <property type="component" value="Unassembled WGS sequence"/>
</dbReference>
<reference evidence="1" key="1">
    <citation type="journal article" date="2022" name="Front. Genet.">
        <title>Chromosome-Scale Assembly of the Dendrobium nobile Genome Provides Insights Into the Molecular Mechanism of the Biosynthesis of the Medicinal Active Ingredient of Dendrobium.</title>
        <authorList>
            <person name="Xu Q."/>
            <person name="Niu S.-C."/>
            <person name="Li K.-L."/>
            <person name="Zheng P.-J."/>
            <person name="Zhang X.-J."/>
            <person name="Jia Y."/>
            <person name="Liu Y."/>
            <person name="Niu Y.-X."/>
            <person name="Yu L.-H."/>
            <person name="Chen D.-F."/>
            <person name="Zhang G.-Q."/>
        </authorList>
    </citation>
    <scope>NUCLEOTIDE SEQUENCE</scope>
    <source>
        <tissue evidence="1">Leaf</tissue>
    </source>
</reference>
<name>A0A8T3CFG7_DENNO</name>
<evidence type="ECO:0000313" key="2">
    <source>
        <dbReference type="Proteomes" id="UP000829196"/>
    </source>
</evidence>
<accession>A0A8T3CFG7</accession>
<sequence>MGIPTSSYASHQVPSYHAKKSVYRWLAGGVEIAGVASSAPSWLFDFAPADFNPDRKLRHFDRKQERELAGCEGLYERKTELITLRD</sequence>
<evidence type="ECO:0000313" key="1">
    <source>
        <dbReference type="EMBL" id="KAI0531133.1"/>
    </source>
</evidence>